<evidence type="ECO:0000313" key="4">
    <source>
        <dbReference type="Proteomes" id="UP000284822"/>
    </source>
</evidence>
<dbReference type="Proteomes" id="UP000284822">
    <property type="component" value="Unassembled WGS sequence"/>
</dbReference>
<dbReference type="RefSeq" id="WP_118911210.1">
    <property type="nucleotide sequence ID" value="NZ_QOCS01000024.1"/>
</dbReference>
<dbReference type="InterPro" id="IPR049492">
    <property type="entry name" value="BD-FAE-like_dom"/>
</dbReference>
<dbReference type="InterPro" id="IPR029058">
    <property type="entry name" value="AB_hydrolase_fold"/>
</dbReference>
<accession>A0A417Z2M7</accession>
<comment type="caution">
    <text evidence="3">The sequence shown here is derived from an EMBL/GenBank/DDBJ whole genome shotgun (WGS) entry which is preliminary data.</text>
</comment>
<evidence type="ECO:0000259" key="2">
    <source>
        <dbReference type="Pfam" id="PF20434"/>
    </source>
</evidence>
<dbReference type="AlphaFoldDB" id="A0A417Z2M7"/>
<keyword evidence="1 3" id="KW-0378">Hydrolase</keyword>
<proteinExistence type="predicted"/>
<sequence length="295" mass="33682">MSEENYAELAQKMRAEFKKNDDERDAGLPTEVAGVKRFDNIVYGEDEKFNLLDVYLPEDHSDFTPVIVNVHGGGWVYGTKETYQFYCLFLAQHGFAVVNANYRLAPSVVFPQELNDINRVFHWLEVNASKYYLDLNNVFVVGDSAGGQMGEQILATYTNASYRKYFGYTVPNLKIKAAALNCGAYFVLDTGVIVGGVQAYFSPQIVIDKYDQLNVEKYITPAFPPVFLMTATNDFLRNNAYLLSGYLRANNIIHEIHMYGDESNPRGHDFHINQKDSLAEKCNLDELEFFRRYID</sequence>
<dbReference type="Gene3D" id="3.40.50.1820">
    <property type="entry name" value="alpha/beta hydrolase"/>
    <property type="match status" value="1"/>
</dbReference>
<protein>
    <submittedName>
        <fullName evidence="3">Alpha/beta hydrolase</fullName>
    </submittedName>
</protein>
<name>A0A417Z2M7_9LACO</name>
<evidence type="ECO:0000313" key="3">
    <source>
        <dbReference type="EMBL" id="RHW44876.1"/>
    </source>
</evidence>
<dbReference type="PANTHER" id="PTHR48081">
    <property type="entry name" value="AB HYDROLASE SUPERFAMILY PROTEIN C4A8.06C"/>
    <property type="match status" value="1"/>
</dbReference>
<evidence type="ECO:0000256" key="1">
    <source>
        <dbReference type="ARBA" id="ARBA00022801"/>
    </source>
</evidence>
<dbReference type="GO" id="GO:0016787">
    <property type="term" value="F:hydrolase activity"/>
    <property type="evidence" value="ECO:0007669"/>
    <property type="project" value="UniProtKB-KW"/>
</dbReference>
<dbReference type="SUPFAM" id="SSF53474">
    <property type="entry name" value="alpha/beta-Hydrolases"/>
    <property type="match status" value="1"/>
</dbReference>
<reference evidence="3 4" key="1">
    <citation type="submission" date="2018-07" db="EMBL/GenBank/DDBJ databases">
        <title>Genome sequences of six Lactobacillus spp. isolated from bumble bee guts.</title>
        <authorList>
            <person name="Motta E.V.S."/>
            <person name="Moran N.A."/>
        </authorList>
    </citation>
    <scope>NUCLEOTIDE SEQUENCE [LARGE SCALE GENOMIC DNA]</scope>
    <source>
        <strain evidence="3 4">LV-8.1</strain>
    </source>
</reference>
<dbReference type="InterPro" id="IPR050300">
    <property type="entry name" value="GDXG_lipolytic_enzyme"/>
</dbReference>
<dbReference type="Pfam" id="PF20434">
    <property type="entry name" value="BD-FAE"/>
    <property type="match status" value="1"/>
</dbReference>
<dbReference type="EMBL" id="QOCS01000024">
    <property type="protein sequence ID" value="RHW44876.1"/>
    <property type="molecule type" value="Genomic_DNA"/>
</dbReference>
<feature type="domain" description="BD-FAE-like" evidence="2">
    <location>
        <begin position="52"/>
        <end position="179"/>
    </location>
</feature>
<gene>
    <name evidence="3" type="ORF">DS832_08625</name>
</gene>
<organism evidence="3 4">
    <name type="scientific">Bombilactobacillus bombi</name>
    <dbReference type="NCBI Taxonomy" id="1303590"/>
    <lineage>
        <taxon>Bacteria</taxon>
        <taxon>Bacillati</taxon>
        <taxon>Bacillota</taxon>
        <taxon>Bacilli</taxon>
        <taxon>Lactobacillales</taxon>
        <taxon>Lactobacillaceae</taxon>
        <taxon>Bombilactobacillus</taxon>
    </lineage>
</organism>